<evidence type="ECO:0000256" key="1">
    <source>
        <dbReference type="ARBA" id="ARBA00023015"/>
    </source>
</evidence>
<comment type="caution">
    <text evidence="5">The sequence shown here is derived from an EMBL/GenBank/DDBJ whole genome shotgun (WGS) entry which is preliminary data.</text>
</comment>
<keyword evidence="1" id="KW-0805">Transcription regulation</keyword>
<dbReference type="AlphaFoldDB" id="A0A3M0BA99"/>
<proteinExistence type="predicted"/>
<dbReference type="InterPro" id="IPR011991">
    <property type="entry name" value="ArsR-like_HTH"/>
</dbReference>
<name>A0A3M0BA99_9AQUI</name>
<dbReference type="Pfam" id="PF01022">
    <property type="entry name" value="HTH_5"/>
    <property type="match status" value="1"/>
</dbReference>
<keyword evidence="2" id="KW-0238">DNA-binding</keyword>
<dbReference type="CDD" id="cd00090">
    <property type="entry name" value="HTH_ARSR"/>
    <property type="match status" value="1"/>
</dbReference>
<evidence type="ECO:0000256" key="2">
    <source>
        <dbReference type="ARBA" id="ARBA00023125"/>
    </source>
</evidence>
<keyword evidence="6" id="KW-1185">Reference proteome</keyword>
<dbReference type="InterPro" id="IPR051011">
    <property type="entry name" value="Metal_resp_trans_reg"/>
</dbReference>
<dbReference type="NCBIfam" id="NF033788">
    <property type="entry name" value="HTH_metalloreg"/>
    <property type="match status" value="1"/>
</dbReference>
<dbReference type="GO" id="GO:0003700">
    <property type="term" value="F:DNA-binding transcription factor activity"/>
    <property type="evidence" value="ECO:0007669"/>
    <property type="project" value="InterPro"/>
</dbReference>
<dbReference type="Gene3D" id="1.10.10.10">
    <property type="entry name" value="Winged helix-like DNA-binding domain superfamily/Winged helix DNA-binding domain"/>
    <property type="match status" value="1"/>
</dbReference>
<feature type="domain" description="HTH arsR-type" evidence="4">
    <location>
        <begin position="1"/>
        <end position="94"/>
    </location>
</feature>
<evidence type="ECO:0000313" key="5">
    <source>
        <dbReference type="EMBL" id="RMA93089.1"/>
    </source>
</evidence>
<protein>
    <submittedName>
        <fullName evidence="5">ArsR family transcriptional regulator</fullName>
    </submittedName>
</protein>
<dbReference type="InterPro" id="IPR036388">
    <property type="entry name" value="WH-like_DNA-bd_sf"/>
</dbReference>
<keyword evidence="3" id="KW-0804">Transcription</keyword>
<dbReference type="PANTHER" id="PTHR43132">
    <property type="entry name" value="ARSENICAL RESISTANCE OPERON REPRESSOR ARSR-RELATED"/>
    <property type="match status" value="1"/>
</dbReference>
<evidence type="ECO:0000256" key="3">
    <source>
        <dbReference type="ARBA" id="ARBA00023163"/>
    </source>
</evidence>
<evidence type="ECO:0000313" key="6">
    <source>
        <dbReference type="Proteomes" id="UP000280842"/>
    </source>
</evidence>
<dbReference type="InterPro" id="IPR001845">
    <property type="entry name" value="HTH_ArsR_DNA-bd_dom"/>
</dbReference>
<dbReference type="Proteomes" id="UP000280842">
    <property type="component" value="Unassembled WGS sequence"/>
</dbReference>
<organism evidence="5 6">
    <name type="scientific">Hydrogenothermus marinus</name>
    <dbReference type="NCBI Taxonomy" id="133270"/>
    <lineage>
        <taxon>Bacteria</taxon>
        <taxon>Pseudomonadati</taxon>
        <taxon>Aquificota</taxon>
        <taxon>Aquificia</taxon>
        <taxon>Aquificales</taxon>
        <taxon>Hydrogenothermaceae</taxon>
        <taxon>Hydrogenothermus</taxon>
    </lineage>
</organism>
<dbReference type="RefSeq" id="WP_121923528.1">
    <property type="nucleotide sequence ID" value="NZ_REFO01000014.1"/>
</dbReference>
<dbReference type="SUPFAM" id="SSF46785">
    <property type="entry name" value="Winged helix' DNA-binding domain"/>
    <property type="match status" value="1"/>
</dbReference>
<sequence length="102" mass="12379">METQELKKCYYALSDDIRLKILRFLIEFEELCVCQLQEIFDISQPNLSFHLRILRDADFVKTKRKSKWVFYFLNLDNPILKANLKFIKQIEIDKNINFQCQI</sequence>
<gene>
    <name evidence="5" type="ORF">CLV39_1419</name>
</gene>
<dbReference type="PROSITE" id="PS50987">
    <property type="entry name" value="HTH_ARSR_2"/>
    <property type="match status" value="1"/>
</dbReference>
<dbReference type="InterPro" id="IPR036390">
    <property type="entry name" value="WH_DNA-bd_sf"/>
</dbReference>
<dbReference type="GO" id="GO:0003677">
    <property type="term" value="F:DNA binding"/>
    <property type="evidence" value="ECO:0007669"/>
    <property type="project" value="UniProtKB-KW"/>
</dbReference>
<evidence type="ECO:0000259" key="4">
    <source>
        <dbReference type="PROSITE" id="PS50987"/>
    </source>
</evidence>
<accession>A0A3M0BA99</accession>
<dbReference type="PRINTS" id="PR00778">
    <property type="entry name" value="HTHARSR"/>
</dbReference>
<dbReference type="SMART" id="SM00418">
    <property type="entry name" value="HTH_ARSR"/>
    <property type="match status" value="1"/>
</dbReference>
<dbReference type="OrthoDB" id="9798835at2"/>
<dbReference type="PANTHER" id="PTHR43132:SF2">
    <property type="entry name" value="ARSENICAL RESISTANCE OPERON REPRESSOR ARSR-RELATED"/>
    <property type="match status" value="1"/>
</dbReference>
<dbReference type="EMBL" id="REFO01000014">
    <property type="protein sequence ID" value="RMA93089.1"/>
    <property type="molecule type" value="Genomic_DNA"/>
</dbReference>
<reference evidence="5 6" key="1">
    <citation type="submission" date="2018-10" db="EMBL/GenBank/DDBJ databases">
        <title>Genomic Encyclopedia of Archaeal and Bacterial Type Strains, Phase II (KMG-II): from individual species to whole genera.</title>
        <authorList>
            <person name="Goeker M."/>
        </authorList>
    </citation>
    <scope>NUCLEOTIDE SEQUENCE [LARGE SCALE GENOMIC DNA]</scope>
    <source>
        <strain evidence="5 6">VM1</strain>
    </source>
</reference>